<dbReference type="GO" id="GO:0019885">
    <property type="term" value="P:antigen processing and presentation of endogenous peptide antigen via MHC class I"/>
    <property type="evidence" value="ECO:0007669"/>
    <property type="project" value="InterPro"/>
</dbReference>
<organism evidence="5 6">
    <name type="scientific">Neogobius melanostomus</name>
    <name type="common">round goby</name>
    <dbReference type="NCBI Taxonomy" id="47308"/>
    <lineage>
        <taxon>Eukaryota</taxon>
        <taxon>Metazoa</taxon>
        <taxon>Chordata</taxon>
        <taxon>Craniata</taxon>
        <taxon>Vertebrata</taxon>
        <taxon>Euteleostomi</taxon>
        <taxon>Actinopterygii</taxon>
        <taxon>Neopterygii</taxon>
        <taxon>Teleostei</taxon>
        <taxon>Neoteleostei</taxon>
        <taxon>Acanthomorphata</taxon>
        <taxon>Gobiaria</taxon>
        <taxon>Gobiiformes</taxon>
        <taxon>Gobioidei</taxon>
        <taxon>Gobiidae</taxon>
        <taxon>Benthophilinae</taxon>
        <taxon>Neogobiini</taxon>
        <taxon>Neogobius</taxon>
    </lineage>
</organism>
<evidence type="ECO:0000256" key="3">
    <source>
        <dbReference type="SAM" id="SignalP"/>
    </source>
</evidence>
<feature type="signal peptide" evidence="3">
    <location>
        <begin position="1"/>
        <end position="24"/>
    </location>
</feature>
<dbReference type="GO" id="GO:0016020">
    <property type="term" value="C:membrane"/>
    <property type="evidence" value="ECO:0007669"/>
    <property type="project" value="InterPro"/>
</dbReference>
<dbReference type="SUPFAM" id="SSF48726">
    <property type="entry name" value="Immunoglobulin"/>
    <property type="match status" value="2"/>
</dbReference>
<dbReference type="InterPro" id="IPR050380">
    <property type="entry name" value="Immune_Resp_Modulators"/>
</dbReference>
<accession>A0A8C6WUJ7</accession>
<dbReference type="PRINTS" id="PR01669">
    <property type="entry name" value="TAPASIN"/>
</dbReference>
<dbReference type="InterPro" id="IPR013783">
    <property type="entry name" value="Ig-like_fold"/>
</dbReference>
<keyword evidence="1" id="KW-0393">Immunoglobulin domain</keyword>
<protein>
    <submittedName>
        <fullName evidence="5">TAP binding protein (tapasin), tandem duplicate 2</fullName>
    </submittedName>
</protein>
<dbReference type="SMART" id="SM00409">
    <property type="entry name" value="IG"/>
    <property type="match status" value="2"/>
</dbReference>
<feature type="region of interest" description="Disordered" evidence="2">
    <location>
        <begin position="336"/>
        <end position="355"/>
    </location>
</feature>
<reference evidence="5" key="1">
    <citation type="submission" date="2025-08" db="UniProtKB">
        <authorList>
            <consortium name="Ensembl"/>
        </authorList>
    </citation>
    <scope>IDENTIFICATION</scope>
</reference>
<evidence type="ECO:0000256" key="2">
    <source>
        <dbReference type="SAM" id="MobiDB-lite"/>
    </source>
</evidence>
<dbReference type="InterPro" id="IPR036179">
    <property type="entry name" value="Ig-like_dom_sf"/>
</dbReference>
<evidence type="ECO:0000313" key="5">
    <source>
        <dbReference type="Ensembl" id="ENSNMLP00000032990.1"/>
    </source>
</evidence>
<feature type="domain" description="Ig-like" evidence="4">
    <location>
        <begin position="289"/>
        <end position="390"/>
    </location>
</feature>
<dbReference type="InterPro" id="IPR007110">
    <property type="entry name" value="Ig-like_dom"/>
</dbReference>
<feature type="domain" description="Ig-like" evidence="4">
    <location>
        <begin position="159"/>
        <end position="280"/>
    </location>
</feature>
<dbReference type="AlphaFoldDB" id="A0A8C6WUJ7"/>
<name>A0A8C6WUJ7_9GOBI</name>
<dbReference type="Ensembl" id="ENSNMLT00000036723.1">
    <property type="protein sequence ID" value="ENSNMLP00000032990.1"/>
    <property type="gene ID" value="ENSNMLG00000020577.1"/>
</dbReference>
<evidence type="ECO:0000313" key="6">
    <source>
        <dbReference type="Proteomes" id="UP000694523"/>
    </source>
</evidence>
<dbReference type="InterPro" id="IPR013106">
    <property type="entry name" value="Ig_V-set"/>
</dbReference>
<dbReference type="Pfam" id="PF07686">
    <property type="entry name" value="V-set"/>
    <property type="match status" value="1"/>
</dbReference>
<evidence type="ECO:0000256" key="1">
    <source>
        <dbReference type="ARBA" id="ARBA00023319"/>
    </source>
</evidence>
<feature type="chain" id="PRO_5034480204" evidence="3">
    <location>
        <begin position="25"/>
        <end position="439"/>
    </location>
</feature>
<keyword evidence="3" id="KW-0732">Signal</keyword>
<dbReference type="PROSITE" id="PS50835">
    <property type="entry name" value="IG_LIKE"/>
    <property type="match status" value="2"/>
</dbReference>
<dbReference type="PANTHER" id="PTHR23411">
    <property type="entry name" value="TAPASIN"/>
    <property type="match status" value="1"/>
</dbReference>
<reference evidence="5" key="2">
    <citation type="submission" date="2025-09" db="UniProtKB">
        <authorList>
            <consortium name="Ensembl"/>
        </authorList>
    </citation>
    <scope>IDENTIFICATION</scope>
</reference>
<dbReference type="InterPro" id="IPR008056">
    <property type="entry name" value="Tapasin"/>
</dbReference>
<keyword evidence="6" id="KW-1185">Reference proteome</keyword>
<dbReference type="InterPro" id="IPR003599">
    <property type="entry name" value="Ig_sub"/>
</dbReference>
<dbReference type="Proteomes" id="UP000694523">
    <property type="component" value="Unplaced"/>
</dbReference>
<evidence type="ECO:0000259" key="4">
    <source>
        <dbReference type="PROSITE" id="PS50835"/>
    </source>
</evidence>
<sequence length="439" mass="47515">MTGFSTIYKLSVVAILSLVQVCACDLSCPVIDCWYMLEKGRSGGLANAANQVKSLLFIKTKEEQHDPQSVNTPPDINDVFFITDPSGSMCHRALNPPEGAIKKPNCELNPFQPEPSSLKWVAPLTDSAQSPLYLQAQWLAATIHGVDKEMSVTSVIRHPTQSERNDVILSVTTKTVYVAARLGEPVLLDCSFWVDPSSPLHGAGFSVEWRYQFRGNGRLVLGYDGKTDRLSKIRDEGATLDFEGLHQKGNASLILAEAKVKQSGTYICSVHVPYILAQVTLELEIVEPPSVSIHPSTLPLMVPGQTLTMLCEASGFAPLSLDFSWEFKDSDGKVRSLGPGSVSGHREGHDGTFSQTSRLDLDSAELQSGRGGELSCVAAHPGGTRQANVNLGVIGFSTPSIEDSMAMVGVALVLYGLIKFVSWTFTGSGEEETDQKKKN</sequence>
<dbReference type="Gene3D" id="2.60.40.10">
    <property type="entry name" value="Immunoglobulins"/>
    <property type="match status" value="3"/>
</dbReference>
<proteinExistence type="predicted"/>